<evidence type="ECO:0000256" key="1">
    <source>
        <dbReference type="SAM" id="MobiDB-lite"/>
    </source>
</evidence>
<feature type="compositionally biased region" description="Polar residues" evidence="1">
    <location>
        <begin position="276"/>
        <end position="286"/>
    </location>
</feature>
<protein>
    <submittedName>
        <fullName evidence="2">Uncharacterized protein</fullName>
    </submittedName>
</protein>
<reference evidence="2 3" key="1">
    <citation type="journal article" date="2024" name="J. Plant Pathol.">
        <title>Sequence and assembly of the genome of Seiridium unicorne, isolate CBS 538.82, causal agent of cypress canker disease.</title>
        <authorList>
            <person name="Scali E."/>
            <person name="Rocca G.D."/>
            <person name="Danti R."/>
            <person name="Garbelotto M."/>
            <person name="Barberini S."/>
            <person name="Baroncelli R."/>
            <person name="Emiliani G."/>
        </authorList>
    </citation>
    <scope>NUCLEOTIDE SEQUENCE [LARGE SCALE GENOMIC DNA]</scope>
    <source>
        <strain evidence="2 3">BM-138-508</strain>
    </source>
</reference>
<evidence type="ECO:0000313" key="2">
    <source>
        <dbReference type="EMBL" id="KAK9417695.1"/>
    </source>
</evidence>
<dbReference type="Proteomes" id="UP001408356">
    <property type="component" value="Unassembled WGS sequence"/>
</dbReference>
<accession>A0ABR2USQ0</accession>
<feature type="region of interest" description="Disordered" evidence="1">
    <location>
        <begin position="255"/>
        <end position="293"/>
    </location>
</feature>
<feature type="compositionally biased region" description="Basic and acidic residues" evidence="1">
    <location>
        <begin position="262"/>
        <end position="272"/>
    </location>
</feature>
<organism evidence="2 3">
    <name type="scientific">Seiridium unicorne</name>
    <dbReference type="NCBI Taxonomy" id="138068"/>
    <lineage>
        <taxon>Eukaryota</taxon>
        <taxon>Fungi</taxon>
        <taxon>Dikarya</taxon>
        <taxon>Ascomycota</taxon>
        <taxon>Pezizomycotina</taxon>
        <taxon>Sordariomycetes</taxon>
        <taxon>Xylariomycetidae</taxon>
        <taxon>Amphisphaeriales</taxon>
        <taxon>Sporocadaceae</taxon>
        <taxon>Seiridium</taxon>
    </lineage>
</organism>
<comment type="caution">
    <text evidence="2">The sequence shown here is derived from an EMBL/GenBank/DDBJ whole genome shotgun (WGS) entry which is preliminary data.</text>
</comment>
<proteinExistence type="predicted"/>
<gene>
    <name evidence="2" type="ORF">SUNI508_01452</name>
</gene>
<evidence type="ECO:0000313" key="3">
    <source>
        <dbReference type="Proteomes" id="UP001408356"/>
    </source>
</evidence>
<sequence>MPFCTKDDLVKETQRIARWTHSRYAEYKPHHVQKYDIDYELSSKAKKNIQSWIHTDTAWCQFRGIDNDFWKVSLAVFERLAAVEPKKRVAFFCRSYPFVKGSTNINDRETGKDIGALALLYSMIDQMVTALSDEEGAQFEASLLTHLKHIDGTKNTYQDALDGISHLLVLIGDGLVVLIDHIDALYQDDDDDMSNTMLSRLMGMLGGNQHRMRLWVSYYKPGQSIYRDHGFSVGNLFSVKPKLLRRKHALKSLDFGSSGPENGRKLDTDKDVAAQSPASVSSNDTFYESPEHL</sequence>
<keyword evidence="3" id="KW-1185">Reference proteome</keyword>
<name>A0ABR2USQ0_9PEZI</name>
<dbReference type="EMBL" id="JARVKF010000396">
    <property type="protein sequence ID" value="KAK9417695.1"/>
    <property type="molecule type" value="Genomic_DNA"/>
</dbReference>